<gene>
    <name evidence="1" type="ORF">IC614_10790</name>
</gene>
<dbReference type="EMBL" id="CP065592">
    <property type="protein sequence ID" value="QPQ54796.1"/>
    <property type="molecule type" value="Genomic_DNA"/>
</dbReference>
<evidence type="ECO:0000313" key="1">
    <source>
        <dbReference type="EMBL" id="QPQ54796.1"/>
    </source>
</evidence>
<dbReference type="Pfam" id="PF16233">
    <property type="entry name" value="DUF4893"/>
    <property type="match status" value="1"/>
</dbReference>
<dbReference type="Proteomes" id="UP000594873">
    <property type="component" value="Chromosome"/>
</dbReference>
<dbReference type="InterPro" id="IPR032609">
    <property type="entry name" value="DUF4893"/>
</dbReference>
<dbReference type="AlphaFoldDB" id="A0A7T2GJ24"/>
<accession>A0A7T2GJ24</accession>
<evidence type="ECO:0000313" key="2">
    <source>
        <dbReference type="Proteomes" id="UP000594873"/>
    </source>
</evidence>
<sequence length="210" mass="23194">MIGRVVFLALCAATMGCATDKPHLGTEAGVETAALWRSVATQDDQRRLRGWRDAWITALDQARANGHGNEIAAEGVLLDPDGALPFSDIPQGIYRCRTVKIGSQAHGALAYIAYPFFRCRIAQGENGLRFSKLSGSQRPIGILYADGGSRRVFLGTLQLGDEQRAFRYGDDRERDMAGVLERIGDNRWRLALPYPHFESMMDVIELLPGE</sequence>
<dbReference type="KEGG" id="sflv:IC614_10790"/>
<keyword evidence="2" id="KW-1185">Reference proteome</keyword>
<reference evidence="1 2" key="1">
    <citation type="submission" date="2020-11" db="EMBL/GenBank/DDBJ databases">
        <title>Genome seq and assembly of Sphingosinicella sp.</title>
        <authorList>
            <person name="Chhetri G."/>
        </authorList>
    </citation>
    <scope>NUCLEOTIDE SEQUENCE [LARGE SCALE GENOMIC DNA]</scope>
    <source>
        <strain evidence="1 2">UDD2</strain>
    </source>
</reference>
<name>A0A7T2GJ24_9SPHN</name>
<dbReference type="RefSeq" id="WP_200971438.1">
    <property type="nucleotide sequence ID" value="NZ_CP065592.1"/>
</dbReference>
<organism evidence="1 2">
    <name type="scientific">Allosphingosinicella flava</name>
    <dbReference type="NCBI Taxonomy" id="2771430"/>
    <lineage>
        <taxon>Bacteria</taxon>
        <taxon>Pseudomonadati</taxon>
        <taxon>Pseudomonadota</taxon>
        <taxon>Alphaproteobacteria</taxon>
        <taxon>Sphingomonadales</taxon>
        <taxon>Sphingomonadaceae</taxon>
        <taxon>Allosphingosinicella</taxon>
    </lineage>
</organism>
<dbReference type="PROSITE" id="PS51257">
    <property type="entry name" value="PROKAR_LIPOPROTEIN"/>
    <property type="match status" value="1"/>
</dbReference>
<proteinExistence type="predicted"/>
<protein>
    <submittedName>
        <fullName evidence="1">DUF4893 domain-containing protein</fullName>
    </submittedName>
</protein>